<dbReference type="EMBL" id="KZ084090">
    <property type="protein sequence ID" value="OSD06276.1"/>
    <property type="molecule type" value="Genomic_DNA"/>
</dbReference>
<reference evidence="1 2" key="1">
    <citation type="journal article" date="2015" name="Biotechnol. Biofuels">
        <title>Enhanced degradation of softwood versus hardwood by the white-rot fungus Pycnoporus coccineus.</title>
        <authorList>
            <person name="Couturier M."/>
            <person name="Navarro D."/>
            <person name="Chevret D."/>
            <person name="Henrissat B."/>
            <person name="Piumi F."/>
            <person name="Ruiz-Duenas F.J."/>
            <person name="Martinez A.T."/>
            <person name="Grigoriev I.V."/>
            <person name="Riley R."/>
            <person name="Lipzen A."/>
            <person name="Berrin J.G."/>
            <person name="Master E.R."/>
            <person name="Rosso M.N."/>
        </authorList>
    </citation>
    <scope>NUCLEOTIDE SEQUENCE [LARGE SCALE GENOMIC DNA]</scope>
    <source>
        <strain evidence="1 2">BRFM310</strain>
    </source>
</reference>
<dbReference type="OrthoDB" id="10007484at2759"/>
<evidence type="ECO:0000313" key="1">
    <source>
        <dbReference type="EMBL" id="OSD06276.1"/>
    </source>
</evidence>
<sequence>GVLGETKAYYGCVEAQGQGTLHCHMIIWIEGGLNPKELQERLQSADGNEFSKRLVNYLENIIWNHVPPTCDDPLPGMNRGHPDSHRGFDLSLEGDELGRYRAQDLHNLMYKNQCHKHTDTCYKYCRNGPRECHFDLDIDNLIPETTVDTETGELMMRILDGMVNNYNPTILEAMRCNMDIQYIGSGEEAKAVLYYIKDCITKSPLKAHVAYAALELAMKKLADNGVTCADGSAEYTRRLLQQTAFSILSSQELSAQQVMSYLLDFEDHFTSHKFANLYWPSFERLIDKSFP</sequence>
<dbReference type="Proteomes" id="UP000193067">
    <property type="component" value="Unassembled WGS sequence"/>
</dbReference>
<name>A0A1Y2IYS8_TRAC3</name>
<dbReference type="STRING" id="1353009.A0A1Y2IYS8"/>
<organism evidence="1 2">
    <name type="scientific">Trametes coccinea (strain BRFM310)</name>
    <name type="common">Pycnoporus coccineus</name>
    <dbReference type="NCBI Taxonomy" id="1353009"/>
    <lineage>
        <taxon>Eukaryota</taxon>
        <taxon>Fungi</taxon>
        <taxon>Dikarya</taxon>
        <taxon>Basidiomycota</taxon>
        <taxon>Agaricomycotina</taxon>
        <taxon>Agaricomycetes</taxon>
        <taxon>Polyporales</taxon>
        <taxon>Polyporaceae</taxon>
        <taxon>Trametes</taxon>
    </lineage>
</organism>
<feature type="non-terminal residue" evidence="1">
    <location>
        <position position="291"/>
    </location>
</feature>
<protein>
    <recommendedName>
        <fullName evidence="3">Helitron helicase-like domain-containing protein</fullName>
    </recommendedName>
</protein>
<gene>
    <name evidence="1" type="ORF">PYCCODRAFT_1352521</name>
</gene>
<feature type="non-terminal residue" evidence="1">
    <location>
        <position position="1"/>
    </location>
</feature>
<proteinExistence type="predicted"/>
<keyword evidence="2" id="KW-1185">Reference proteome</keyword>
<evidence type="ECO:0000313" key="2">
    <source>
        <dbReference type="Proteomes" id="UP000193067"/>
    </source>
</evidence>
<dbReference type="AlphaFoldDB" id="A0A1Y2IYS8"/>
<accession>A0A1Y2IYS8</accession>
<evidence type="ECO:0008006" key="3">
    <source>
        <dbReference type="Google" id="ProtNLM"/>
    </source>
</evidence>